<reference evidence="1" key="1">
    <citation type="submission" date="2022-08" db="EMBL/GenBank/DDBJ databases">
        <title>Genome Sequence of Fusarium decemcellulare.</title>
        <authorList>
            <person name="Buettner E."/>
        </authorList>
    </citation>
    <scope>NUCLEOTIDE SEQUENCE</scope>
    <source>
        <strain evidence="1">Babe19</strain>
    </source>
</reference>
<evidence type="ECO:0000313" key="2">
    <source>
        <dbReference type="Proteomes" id="UP001148629"/>
    </source>
</evidence>
<keyword evidence="2" id="KW-1185">Reference proteome</keyword>
<accession>A0ACC1S0I3</accession>
<gene>
    <name evidence="1" type="ORF">NM208_g9718</name>
</gene>
<name>A0ACC1S0I3_9HYPO</name>
<evidence type="ECO:0000313" key="1">
    <source>
        <dbReference type="EMBL" id="KAJ3529528.1"/>
    </source>
</evidence>
<comment type="caution">
    <text evidence="1">The sequence shown here is derived from an EMBL/GenBank/DDBJ whole genome shotgun (WGS) entry which is preliminary data.</text>
</comment>
<proteinExistence type="predicted"/>
<dbReference type="Proteomes" id="UP001148629">
    <property type="component" value="Unassembled WGS sequence"/>
</dbReference>
<sequence length="652" mass="73395">MANHISVATISFISKGCVTALETGSHLREINAITLRKHQLTIVTSHQRSPWAHAPARMAREHSQDRPPFTADESGDNEPKRRAFHNKVRTGCKTCKIRRIRCDEGKPSCKRCLSTGRNCDGYGISTSHPRPSATITESLNDITHVNASADLRLLGTQRCPNEVRSFRFFMEVAAPSLAGALQTDFWLREVPQVCLADPAIWHAAVSLGSSHEGYVLRRPPGPNSNSFTIKHFNMAIGALTRSSSNSDLWRALTVSIIFTCICVLDGQLDQSRLHFRSGCNLLRALETATIQPRGSDTVSKYASTQIESRRQDTPVSIASMRSMLVSFQMLETKLDRMKISTPPSFLSENDNYSYWRSYTGPRSLACGRYLSGRNLSQAVLAVESLFYTLAIDCLTQAKDLREIYAEKGLKGLPRDGLCQEDRYRGFNEINRTIRLFKDELESCPGPPIRPVELLELRKAYLSLCVLQSTNRLLLIEDPDIPNPDKRIASLPTLCKKIVDMAEEVFGLESTVGCLRTEEPICAPTIVNPLIAVVKWGFGRENRQRARRLLDLPRLEGLWDFRMVAHMSDAMLEREARATNEYSQQQELDGVYIPSPTARGWKPGAEDERAIHPLARMCNSSLHHIAARKVKLTLRTWKEWLEDHPGEDTIIVW</sequence>
<dbReference type="EMBL" id="JANRMS010001279">
    <property type="protein sequence ID" value="KAJ3529528.1"/>
    <property type="molecule type" value="Genomic_DNA"/>
</dbReference>
<protein>
    <submittedName>
        <fullName evidence="1">Uncharacterized protein</fullName>
    </submittedName>
</protein>
<organism evidence="1 2">
    <name type="scientific">Fusarium decemcellulare</name>
    <dbReference type="NCBI Taxonomy" id="57161"/>
    <lineage>
        <taxon>Eukaryota</taxon>
        <taxon>Fungi</taxon>
        <taxon>Dikarya</taxon>
        <taxon>Ascomycota</taxon>
        <taxon>Pezizomycotina</taxon>
        <taxon>Sordariomycetes</taxon>
        <taxon>Hypocreomycetidae</taxon>
        <taxon>Hypocreales</taxon>
        <taxon>Nectriaceae</taxon>
        <taxon>Fusarium</taxon>
        <taxon>Fusarium decemcellulare species complex</taxon>
    </lineage>
</organism>